<comment type="caution">
    <text evidence="3">The sequence shown here is derived from an EMBL/GenBank/DDBJ whole genome shotgun (WGS) entry which is preliminary data.</text>
</comment>
<proteinExistence type="predicted"/>
<evidence type="ECO:0000313" key="4">
    <source>
        <dbReference type="Proteomes" id="UP000707731"/>
    </source>
</evidence>
<feature type="compositionally biased region" description="Basic and acidic residues" evidence="1">
    <location>
        <begin position="508"/>
        <end position="523"/>
    </location>
</feature>
<feature type="region of interest" description="Disordered" evidence="1">
    <location>
        <begin position="179"/>
        <end position="530"/>
    </location>
</feature>
<dbReference type="RefSeq" id="WP_195001436.1">
    <property type="nucleotide sequence ID" value="NZ_JADLQN010000001.1"/>
</dbReference>
<sequence>MRAPSIGTALRLGRITALVFACLLFLHACDRTRRLLPIDVWLELTAAALLAAGAMIAAWFEIVRAERIEELEELEADDPPAPRADDLLYDTSTHAIRARIARSGNLVIHGREHGGPRPGHEWSWTFRTDTFPAVRNALGDDGDSGDVLELLAEVVPRLDADGRADPGAWLRAHGIAGTYREKGDHPSRTTHKLPILRPAPRRATDTRARRSHDGSAAAPSTSESRPRSSRRAASPPPSASAHTTRRPATSDPPDTRSGPNRRVAAEDGSSSRRRPGVSAPGSGPIRTGKGATPPSKGATPPGKGTAKRPSSHSGPLPASRPADSGPLPFAAQRPNALGNSAEPHSGPIARAAKRRAAGFRDSDPPADRSPGIADAPHPDLPRRSRRRPTADDLPETSIHGSRRESAIEPPAPGLFSARTGIDPADGQRAQVPRSRTPPSRPGPSPSSRLPASPGEASSMGHSAYRGYDSPGDAEPRHDRMASNDPGRGGRYYDGPDRNGSAYAGPDYNSRDYRQPDPEPEQPRRRGHRYR</sequence>
<protein>
    <submittedName>
        <fullName evidence="3">Uncharacterized protein</fullName>
    </submittedName>
</protein>
<evidence type="ECO:0000256" key="2">
    <source>
        <dbReference type="SAM" id="Phobius"/>
    </source>
</evidence>
<evidence type="ECO:0000256" key="1">
    <source>
        <dbReference type="SAM" id="MobiDB-lite"/>
    </source>
</evidence>
<keyword evidence="4" id="KW-1185">Reference proteome</keyword>
<feature type="transmembrane region" description="Helical" evidence="2">
    <location>
        <begin position="12"/>
        <end position="29"/>
    </location>
</feature>
<feature type="transmembrane region" description="Helical" evidence="2">
    <location>
        <begin position="41"/>
        <end position="60"/>
    </location>
</feature>
<keyword evidence="2" id="KW-0812">Transmembrane</keyword>
<keyword evidence="2" id="KW-1133">Transmembrane helix</keyword>
<dbReference type="EMBL" id="JADLQN010000001">
    <property type="protein sequence ID" value="MBF6354724.1"/>
    <property type="molecule type" value="Genomic_DNA"/>
</dbReference>
<dbReference type="Proteomes" id="UP000707731">
    <property type="component" value="Unassembled WGS sequence"/>
</dbReference>
<feature type="compositionally biased region" description="Basic and acidic residues" evidence="1">
    <location>
        <begin position="202"/>
        <end position="213"/>
    </location>
</feature>
<evidence type="ECO:0000313" key="3">
    <source>
        <dbReference type="EMBL" id="MBF6354724.1"/>
    </source>
</evidence>
<organism evidence="3 4">
    <name type="scientific">Nocardia higoensis</name>
    <dbReference type="NCBI Taxonomy" id="228599"/>
    <lineage>
        <taxon>Bacteria</taxon>
        <taxon>Bacillati</taxon>
        <taxon>Actinomycetota</taxon>
        <taxon>Actinomycetes</taxon>
        <taxon>Mycobacteriales</taxon>
        <taxon>Nocardiaceae</taxon>
        <taxon>Nocardia</taxon>
    </lineage>
</organism>
<accession>A0ABS0D8C2</accession>
<keyword evidence="2" id="KW-0472">Membrane</keyword>
<gene>
    <name evidence="3" type="ORF">IU449_09235</name>
</gene>
<reference evidence="3 4" key="1">
    <citation type="submission" date="2020-10" db="EMBL/GenBank/DDBJ databases">
        <title>Identification of Nocardia species via Next-generation sequencing and recognition of intraspecies genetic diversity.</title>
        <authorList>
            <person name="Li P."/>
            <person name="Li P."/>
            <person name="Lu B."/>
        </authorList>
    </citation>
    <scope>NUCLEOTIDE SEQUENCE [LARGE SCALE GENOMIC DNA]</scope>
    <source>
        <strain evidence="3 4">BJ06-0143</strain>
    </source>
</reference>
<name>A0ABS0D8C2_9NOCA</name>